<protein>
    <recommendedName>
        <fullName evidence="3">DUF4160 domain-containing protein</fullName>
    </recommendedName>
</protein>
<gene>
    <name evidence="1" type="ORF">Lani381_0490</name>
</gene>
<sequence length="92" mass="10814">MPNVLIFGSYILFFWSNEGSEPVHIHVAVKRPSRVSAKFWILEDGSCKLANNHADIPKKDLKRISEFIQGNIEDILKAWKDFFVEEEIRYYK</sequence>
<dbReference type="Pfam" id="PF13711">
    <property type="entry name" value="DUF4160"/>
    <property type="match status" value="1"/>
</dbReference>
<proteinExistence type="predicted"/>
<reference evidence="1 2" key="1">
    <citation type="submission" date="2014-04" db="EMBL/GenBank/DDBJ databases">
        <title>Draft Genome Sequence of Lactobacillus animalis 381-IL-28.</title>
        <authorList>
            <person name="Sturino J.M."/>
            <person name="Rajendran M."/>
            <person name="Altermann E."/>
        </authorList>
    </citation>
    <scope>NUCLEOTIDE SEQUENCE [LARGE SCALE GENOMIC DNA]</scope>
    <source>
        <strain evidence="1 2">381-IL-28</strain>
    </source>
</reference>
<comment type="caution">
    <text evidence="1">The sequence shown here is derived from an EMBL/GenBank/DDBJ whole genome shotgun (WGS) entry which is preliminary data.</text>
</comment>
<dbReference type="EMBL" id="JMHU01000004">
    <property type="protein sequence ID" value="KDA46470.1"/>
    <property type="molecule type" value="Genomic_DNA"/>
</dbReference>
<name>A0ABR4RRQ6_9LACO</name>
<accession>A0ABR4RRQ6</accession>
<dbReference type="InterPro" id="IPR025427">
    <property type="entry name" value="DUF4160"/>
</dbReference>
<organism evidence="1 2">
    <name type="scientific">Ligilactobacillus animalis</name>
    <dbReference type="NCBI Taxonomy" id="1605"/>
    <lineage>
        <taxon>Bacteria</taxon>
        <taxon>Bacillati</taxon>
        <taxon>Bacillota</taxon>
        <taxon>Bacilli</taxon>
        <taxon>Lactobacillales</taxon>
        <taxon>Lactobacillaceae</taxon>
        <taxon>Ligilactobacillus</taxon>
    </lineage>
</organism>
<dbReference type="Proteomes" id="UP000027129">
    <property type="component" value="Unassembled WGS sequence"/>
</dbReference>
<evidence type="ECO:0000313" key="1">
    <source>
        <dbReference type="EMBL" id="KDA46470.1"/>
    </source>
</evidence>
<evidence type="ECO:0000313" key="2">
    <source>
        <dbReference type="Proteomes" id="UP000027129"/>
    </source>
</evidence>
<keyword evidence="2" id="KW-1185">Reference proteome</keyword>
<evidence type="ECO:0008006" key="3">
    <source>
        <dbReference type="Google" id="ProtNLM"/>
    </source>
</evidence>